<organism evidence="2 3">
    <name type="scientific">Winogradskyella pulchriflava</name>
    <dbReference type="NCBI Taxonomy" id="1110688"/>
    <lineage>
        <taxon>Bacteria</taxon>
        <taxon>Pseudomonadati</taxon>
        <taxon>Bacteroidota</taxon>
        <taxon>Flavobacteriia</taxon>
        <taxon>Flavobacteriales</taxon>
        <taxon>Flavobacteriaceae</taxon>
        <taxon>Winogradskyella</taxon>
    </lineage>
</organism>
<accession>A0ABV6QBZ6</accession>
<keyword evidence="3" id="KW-1185">Reference proteome</keyword>
<reference evidence="2 3" key="1">
    <citation type="submission" date="2024-09" db="EMBL/GenBank/DDBJ databases">
        <authorList>
            <person name="Sun Q."/>
            <person name="Mori K."/>
        </authorList>
    </citation>
    <scope>NUCLEOTIDE SEQUENCE [LARGE SCALE GENOMIC DNA]</scope>
    <source>
        <strain evidence="2 3">NCAIM B.02481</strain>
    </source>
</reference>
<dbReference type="EMBL" id="JBHLTQ010000007">
    <property type="protein sequence ID" value="MFC0605818.1"/>
    <property type="molecule type" value="Genomic_DNA"/>
</dbReference>
<evidence type="ECO:0000313" key="3">
    <source>
        <dbReference type="Proteomes" id="UP001589832"/>
    </source>
</evidence>
<comment type="caution">
    <text evidence="2">The sequence shown here is derived from an EMBL/GenBank/DDBJ whole genome shotgun (WGS) entry which is preliminary data.</text>
</comment>
<proteinExistence type="predicted"/>
<protein>
    <submittedName>
        <fullName evidence="2">Nuclear transport factor 2 family protein</fullName>
    </submittedName>
</protein>
<dbReference type="SUPFAM" id="SSF54427">
    <property type="entry name" value="NTF2-like"/>
    <property type="match status" value="1"/>
</dbReference>
<name>A0ABV6QBZ6_9FLAO</name>
<dbReference type="Gene3D" id="3.10.450.50">
    <property type="match status" value="1"/>
</dbReference>
<dbReference type="Pfam" id="PF12680">
    <property type="entry name" value="SnoaL_2"/>
    <property type="match status" value="1"/>
</dbReference>
<gene>
    <name evidence="2" type="ORF">ACFFGA_14720</name>
</gene>
<feature type="domain" description="SnoaL-like" evidence="1">
    <location>
        <begin position="6"/>
        <end position="108"/>
    </location>
</feature>
<evidence type="ECO:0000259" key="1">
    <source>
        <dbReference type="Pfam" id="PF12680"/>
    </source>
</evidence>
<dbReference type="RefSeq" id="WP_386065143.1">
    <property type="nucleotide sequence ID" value="NZ_JBHLTQ010000007.1"/>
</dbReference>
<evidence type="ECO:0000313" key="2">
    <source>
        <dbReference type="EMBL" id="MFC0605818.1"/>
    </source>
</evidence>
<dbReference type="Proteomes" id="UP001589832">
    <property type="component" value="Unassembled WGS sequence"/>
</dbReference>
<dbReference type="InterPro" id="IPR037401">
    <property type="entry name" value="SnoaL-like"/>
</dbReference>
<sequence length="158" mass="18227">MEEVIAKFYNAFNNLDAETMVSCYHDAIIFEDSAFGVLRGNRAKAMWMMLCESQKGKDFKVSHSNIKVNDKEGSVHWEAYYTFSKTGRKVHNKIDAEFKFKDGLIINHKDKFNLHGWAKQAMGLKGLLFGGMGFFRSKLNSQTNYLLDKYMKEKKLSS</sequence>
<dbReference type="InterPro" id="IPR032710">
    <property type="entry name" value="NTF2-like_dom_sf"/>
</dbReference>